<proteinExistence type="predicted"/>
<dbReference type="Proteomes" id="UP001516400">
    <property type="component" value="Unassembled WGS sequence"/>
</dbReference>
<reference evidence="1 2" key="1">
    <citation type="journal article" date="2021" name="BMC Biol.">
        <title>Horizontally acquired antibacterial genes associated with adaptive radiation of ladybird beetles.</title>
        <authorList>
            <person name="Li H.S."/>
            <person name="Tang X.F."/>
            <person name="Huang Y.H."/>
            <person name="Xu Z.Y."/>
            <person name="Chen M.L."/>
            <person name="Du X.Y."/>
            <person name="Qiu B.Y."/>
            <person name="Chen P.T."/>
            <person name="Zhang W."/>
            <person name="Slipinski A."/>
            <person name="Escalona H.E."/>
            <person name="Waterhouse R.M."/>
            <person name="Zwick A."/>
            <person name="Pang H."/>
        </authorList>
    </citation>
    <scope>NUCLEOTIDE SEQUENCE [LARGE SCALE GENOMIC DNA]</scope>
    <source>
        <strain evidence="1">SYSU2018</strain>
    </source>
</reference>
<sequence length="134" mass="15521">MFPFAAECDLYEEDTERANVLKNNLKKARRKNHTAYINNWNLYVYGEQFKVEDLKQLNEVEEKEVEEGAVADTSSAVEIVFSNKQLRSDYEHVEKTETSNTQKDLKAIQILCIQIDSEGQDCSPQLVELDRQSE</sequence>
<keyword evidence="2" id="KW-1185">Reference proteome</keyword>
<evidence type="ECO:0000313" key="2">
    <source>
        <dbReference type="Proteomes" id="UP001516400"/>
    </source>
</evidence>
<accession>A0ABD2NUX8</accession>
<dbReference type="AlphaFoldDB" id="A0ABD2NUX8"/>
<comment type="caution">
    <text evidence="1">The sequence shown here is derived from an EMBL/GenBank/DDBJ whole genome shotgun (WGS) entry which is preliminary data.</text>
</comment>
<evidence type="ECO:0000313" key="1">
    <source>
        <dbReference type="EMBL" id="KAL3281990.1"/>
    </source>
</evidence>
<organism evidence="1 2">
    <name type="scientific">Cryptolaemus montrouzieri</name>
    <dbReference type="NCBI Taxonomy" id="559131"/>
    <lineage>
        <taxon>Eukaryota</taxon>
        <taxon>Metazoa</taxon>
        <taxon>Ecdysozoa</taxon>
        <taxon>Arthropoda</taxon>
        <taxon>Hexapoda</taxon>
        <taxon>Insecta</taxon>
        <taxon>Pterygota</taxon>
        <taxon>Neoptera</taxon>
        <taxon>Endopterygota</taxon>
        <taxon>Coleoptera</taxon>
        <taxon>Polyphaga</taxon>
        <taxon>Cucujiformia</taxon>
        <taxon>Coccinelloidea</taxon>
        <taxon>Coccinellidae</taxon>
        <taxon>Scymninae</taxon>
        <taxon>Scymnini</taxon>
        <taxon>Cryptolaemus</taxon>
    </lineage>
</organism>
<name>A0ABD2NUX8_9CUCU</name>
<gene>
    <name evidence="1" type="ORF">HHI36_005193</name>
</gene>
<dbReference type="EMBL" id="JABFTP020000144">
    <property type="protein sequence ID" value="KAL3281990.1"/>
    <property type="molecule type" value="Genomic_DNA"/>
</dbReference>
<protein>
    <submittedName>
        <fullName evidence="1">Uncharacterized protein</fullName>
    </submittedName>
</protein>